<keyword evidence="5 6" id="KW-0472">Membrane</keyword>
<dbReference type="AlphaFoldDB" id="A0A9W8HKQ5"/>
<dbReference type="GO" id="GO:0022857">
    <property type="term" value="F:transmembrane transporter activity"/>
    <property type="evidence" value="ECO:0007669"/>
    <property type="project" value="InterPro"/>
</dbReference>
<feature type="domain" description="Major facilitator superfamily (MFS) profile" evidence="7">
    <location>
        <begin position="74"/>
        <end position="513"/>
    </location>
</feature>
<comment type="caution">
    <text evidence="8">The sequence shown here is derived from an EMBL/GenBank/DDBJ whole genome shotgun (WGS) entry which is preliminary data.</text>
</comment>
<evidence type="ECO:0000256" key="3">
    <source>
        <dbReference type="ARBA" id="ARBA00022692"/>
    </source>
</evidence>
<evidence type="ECO:0000313" key="9">
    <source>
        <dbReference type="Proteomes" id="UP001140172"/>
    </source>
</evidence>
<dbReference type="EMBL" id="JANBUM010000127">
    <property type="protein sequence ID" value="KAJ2783952.1"/>
    <property type="molecule type" value="Genomic_DNA"/>
</dbReference>
<feature type="transmembrane region" description="Helical" evidence="6">
    <location>
        <begin position="197"/>
        <end position="221"/>
    </location>
</feature>
<evidence type="ECO:0000256" key="1">
    <source>
        <dbReference type="ARBA" id="ARBA00004127"/>
    </source>
</evidence>
<evidence type="ECO:0000259" key="7">
    <source>
        <dbReference type="PROSITE" id="PS50850"/>
    </source>
</evidence>
<dbReference type="PROSITE" id="PS50850">
    <property type="entry name" value="MFS"/>
    <property type="match status" value="1"/>
</dbReference>
<dbReference type="PANTHER" id="PTHR23501:SF191">
    <property type="entry name" value="VACUOLAR BASIC AMINO ACID TRANSPORTER 4"/>
    <property type="match status" value="1"/>
</dbReference>
<feature type="transmembrane region" description="Helical" evidence="6">
    <location>
        <begin position="373"/>
        <end position="391"/>
    </location>
</feature>
<evidence type="ECO:0000256" key="5">
    <source>
        <dbReference type="ARBA" id="ARBA00023136"/>
    </source>
</evidence>
<protein>
    <recommendedName>
        <fullName evidence="7">Major facilitator superfamily (MFS) profile domain-containing protein</fullName>
    </recommendedName>
</protein>
<dbReference type="PRINTS" id="PR01036">
    <property type="entry name" value="TCRTETB"/>
</dbReference>
<feature type="transmembrane region" description="Helical" evidence="6">
    <location>
        <begin position="291"/>
        <end position="313"/>
    </location>
</feature>
<feature type="transmembrane region" description="Helical" evidence="6">
    <location>
        <begin position="333"/>
        <end position="353"/>
    </location>
</feature>
<accession>A0A9W8HKQ5</accession>
<dbReference type="PANTHER" id="PTHR23501">
    <property type="entry name" value="MAJOR FACILITATOR SUPERFAMILY"/>
    <property type="match status" value="1"/>
</dbReference>
<feature type="transmembrane region" description="Helical" evidence="6">
    <location>
        <begin position="172"/>
        <end position="190"/>
    </location>
</feature>
<sequence>MNIVDGEPDDGVTTPINYLQSPFAHIARSGQPAAGEKTAVACEPPSIAEVDSEHDGLLAVDDAPPMSRRRLWLALAGLDALLFIAALDLTIIATVYVEVASSFNALSRAEWTVTSYMLAATATQPLYGKFSDILGRSLAIAFAVAVFLAGSVMCALAQSMDMLVASRAVQGLGGGGIMALIFVVVADVLSERERGRYIGVFTCTWGLASAVAPVLGGVIVQRASWRWIFWLNLPVCSAALVLVLFFMRLPRPGGSAREKAAKIDVLGTLAFLGATLPLLLGLSWGGREHAWTSWLVLGCVLGGLAGMGVFAAVEVFVAREPIVPPRLLRRRNVALAAVGHFFYGAAAYGPIVFVPQWALLVRGADAISAGMRLLPFTAGTVVTSVGGGLLMTRTGRYRRLLVAGSLLLAAGNGLFLVFTERSGQALQALVLVLCGLGAGAVIQPLMMAAQAAVPGRDMAAATTLCAFLRSLGGIICVAVLSSLGHSVVRTGLARLVAMRPRAVFVVVQVAENQAAAFAPGVPDELRRAIVAVFARAMHVSFAALLPFGVLLLLVCLGFEHIELHRERKQTIEQ</sequence>
<feature type="transmembrane region" description="Helical" evidence="6">
    <location>
        <begin position="227"/>
        <end position="246"/>
    </location>
</feature>
<name>A0A9W8HKQ5_9FUNG</name>
<reference evidence="8" key="1">
    <citation type="submission" date="2022-07" db="EMBL/GenBank/DDBJ databases">
        <title>Phylogenomic reconstructions and comparative analyses of Kickxellomycotina fungi.</title>
        <authorList>
            <person name="Reynolds N.K."/>
            <person name="Stajich J.E."/>
            <person name="Barry K."/>
            <person name="Grigoriev I.V."/>
            <person name="Crous P."/>
            <person name="Smith M.E."/>
        </authorList>
    </citation>
    <scope>NUCLEOTIDE SEQUENCE</scope>
    <source>
        <strain evidence="8">BCRC 34489</strain>
    </source>
</reference>
<feature type="transmembrane region" description="Helical" evidence="6">
    <location>
        <begin position="458"/>
        <end position="480"/>
    </location>
</feature>
<dbReference type="GO" id="GO:0005886">
    <property type="term" value="C:plasma membrane"/>
    <property type="evidence" value="ECO:0007669"/>
    <property type="project" value="TreeGrafter"/>
</dbReference>
<dbReference type="SUPFAM" id="SSF103473">
    <property type="entry name" value="MFS general substrate transporter"/>
    <property type="match status" value="1"/>
</dbReference>
<evidence type="ECO:0000256" key="4">
    <source>
        <dbReference type="ARBA" id="ARBA00022989"/>
    </source>
</evidence>
<evidence type="ECO:0000313" key="8">
    <source>
        <dbReference type="EMBL" id="KAJ2783952.1"/>
    </source>
</evidence>
<feature type="transmembrane region" description="Helical" evidence="6">
    <location>
        <begin position="139"/>
        <end position="160"/>
    </location>
</feature>
<dbReference type="InterPro" id="IPR020846">
    <property type="entry name" value="MFS_dom"/>
</dbReference>
<keyword evidence="3 6" id="KW-0812">Transmembrane</keyword>
<dbReference type="InterPro" id="IPR036259">
    <property type="entry name" value="MFS_trans_sf"/>
</dbReference>
<keyword evidence="9" id="KW-1185">Reference proteome</keyword>
<feature type="transmembrane region" description="Helical" evidence="6">
    <location>
        <begin position="536"/>
        <end position="558"/>
    </location>
</feature>
<organism evidence="8 9">
    <name type="scientific">Coemansia interrupta</name>
    <dbReference type="NCBI Taxonomy" id="1126814"/>
    <lineage>
        <taxon>Eukaryota</taxon>
        <taxon>Fungi</taxon>
        <taxon>Fungi incertae sedis</taxon>
        <taxon>Zoopagomycota</taxon>
        <taxon>Kickxellomycotina</taxon>
        <taxon>Kickxellomycetes</taxon>
        <taxon>Kickxellales</taxon>
        <taxon>Kickxellaceae</taxon>
        <taxon>Coemansia</taxon>
    </lineage>
</organism>
<proteinExistence type="predicted"/>
<dbReference type="Proteomes" id="UP001140172">
    <property type="component" value="Unassembled WGS sequence"/>
</dbReference>
<gene>
    <name evidence="8" type="ORF">GGI15_002408</name>
</gene>
<evidence type="ECO:0000256" key="2">
    <source>
        <dbReference type="ARBA" id="ARBA00022448"/>
    </source>
</evidence>
<dbReference type="CDD" id="cd17502">
    <property type="entry name" value="MFS_Azr1_MDR_like"/>
    <property type="match status" value="1"/>
</dbReference>
<dbReference type="Pfam" id="PF07690">
    <property type="entry name" value="MFS_1"/>
    <property type="match status" value="1"/>
</dbReference>
<dbReference type="GO" id="GO:0012505">
    <property type="term" value="C:endomembrane system"/>
    <property type="evidence" value="ECO:0007669"/>
    <property type="project" value="UniProtKB-SubCell"/>
</dbReference>
<feature type="transmembrane region" description="Helical" evidence="6">
    <location>
        <begin position="71"/>
        <end position="97"/>
    </location>
</feature>
<dbReference type="InterPro" id="IPR011701">
    <property type="entry name" value="MFS"/>
</dbReference>
<feature type="transmembrane region" description="Helical" evidence="6">
    <location>
        <begin position="425"/>
        <end position="446"/>
    </location>
</feature>
<dbReference type="OrthoDB" id="2351791at2759"/>
<keyword evidence="2" id="KW-0813">Transport</keyword>
<keyword evidence="4 6" id="KW-1133">Transmembrane helix</keyword>
<comment type="subcellular location">
    <subcellularLocation>
        <location evidence="1">Endomembrane system</location>
        <topology evidence="1">Multi-pass membrane protein</topology>
    </subcellularLocation>
</comment>
<evidence type="ECO:0000256" key="6">
    <source>
        <dbReference type="SAM" id="Phobius"/>
    </source>
</evidence>
<dbReference type="Gene3D" id="1.20.1250.20">
    <property type="entry name" value="MFS general substrate transporter like domains"/>
    <property type="match status" value="1"/>
</dbReference>
<feature type="transmembrane region" description="Helical" evidence="6">
    <location>
        <begin position="400"/>
        <end position="419"/>
    </location>
</feature>